<evidence type="ECO:0000313" key="2">
    <source>
        <dbReference type="Proteomes" id="UP001143370"/>
    </source>
</evidence>
<gene>
    <name evidence="1" type="ORF">GCM10017643_21200</name>
</gene>
<evidence type="ECO:0008006" key="3">
    <source>
        <dbReference type="Google" id="ProtNLM"/>
    </source>
</evidence>
<accession>A0A9W6J9X2</accession>
<dbReference type="AlphaFoldDB" id="A0A9W6J9X2"/>
<protein>
    <recommendedName>
        <fullName evidence="3">DUF4412 domain-containing protein</fullName>
    </recommendedName>
</protein>
<comment type="caution">
    <text evidence="1">The sequence shown here is derived from an EMBL/GenBank/DDBJ whole genome shotgun (WGS) entry which is preliminary data.</text>
</comment>
<evidence type="ECO:0000313" key="1">
    <source>
        <dbReference type="EMBL" id="GLK72004.1"/>
    </source>
</evidence>
<keyword evidence="2" id="KW-1185">Reference proteome</keyword>
<dbReference type="EMBL" id="BSFJ01000008">
    <property type="protein sequence ID" value="GLK72004.1"/>
    <property type="molecule type" value="Genomic_DNA"/>
</dbReference>
<name>A0A9W6J9X2_9HYPH</name>
<reference evidence="1" key="1">
    <citation type="journal article" date="2014" name="Int. J. Syst. Evol. Microbiol.">
        <title>Complete genome sequence of Corynebacterium casei LMG S-19264T (=DSM 44701T), isolated from a smear-ripened cheese.</title>
        <authorList>
            <consortium name="US DOE Joint Genome Institute (JGI-PGF)"/>
            <person name="Walter F."/>
            <person name="Albersmeier A."/>
            <person name="Kalinowski J."/>
            <person name="Ruckert C."/>
        </authorList>
    </citation>
    <scope>NUCLEOTIDE SEQUENCE</scope>
    <source>
        <strain evidence="1">VKM B-2484</strain>
    </source>
</reference>
<proteinExistence type="predicted"/>
<sequence>MLEGALMRRYRIACWMLGIGMSLGIARVAAEPMPAPGVDYRARARAPQGVEMSVAHHEGRLRMEIDSDNLSNGMVSLIDLGRHDMIVLMDMPGMDRIAVEMDLPPGFSYSDANRQGIRAGTGEVLGEACELWRFETKALAQPVESCITADGIVLKTSTSVDGKPLVLFEVLELERAPQDPARFVLPKGVKVRRLPSSMRSLLPDLVR</sequence>
<reference evidence="1" key="2">
    <citation type="submission" date="2023-01" db="EMBL/GenBank/DDBJ databases">
        <authorList>
            <person name="Sun Q."/>
            <person name="Evtushenko L."/>
        </authorList>
    </citation>
    <scope>NUCLEOTIDE SEQUENCE</scope>
    <source>
        <strain evidence="1">VKM B-2484</strain>
    </source>
</reference>
<organism evidence="1 2">
    <name type="scientific">Ancylobacter dichloromethanicus</name>
    <dbReference type="NCBI Taxonomy" id="518825"/>
    <lineage>
        <taxon>Bacteria</taxon>
        <taxon>Pseudomonadati</taxon>
        <taxon>Pseudomonadota</taxon>
        <taxon>Alphaproteobacteria</taxon>
        <taxon>Hyphomicrobiales</taxon>
        <taxon>Xanthobacteraceae</taxon>
        <taxon>Ancylobacter</taxon>
    </lineage>
</organism>
<dbReference type="Proteomes" id="UP001143370">
    <property type="component" value="Unassembled WGS sequence"/>
</dbReference>